<name>A0A974P676_9CAUL</name>
<sequence length="134" mass="14939">MPAGGLTRAEIAQWLQGHGYKAKIHDDSSGTSIVTSASDGLNWDIYVYECNGAGRCPDLQYAAGWSGVTVADDTLNTWNRDNRYIRAYQGEKGSVWGVRRRHQPRRHLGAARQDPRPLDRRPAPIRQAHRAVGD</sequence>
<organism evidence="2">
    <name type="scientific">Phenylobacterium glaciei</name>
    <dbReference type="NCBI Taxonomy" id="2803784"/>
    <lineage>
        <taxon>Bacteria</taxon>
        <taxon>Pseudomonadati</taxon>
        <taxon>Pseudomonadota</taxon>
        <taxon>Alphaproteobacteria</taxon>
        <taxon>Caulobacterales</taxon>
        <taxon>Caulobacteraceae</taxon>
        <taxon>Phenylobacterium</taxon>
    </lineage>
</organism>
<feature type="region of interest" description="Disordered" evidence="1">
    <location>
        <begin position="96"/>
        <end position="134"/>
    </location>
</feature>
<protein>
    <submittedName>
        <fullName evidence="2">YbjN domain-containing protein</fullName>
    </submittedName>
</protein>
<feature type="compositionally biased region" description="Basic and acidic residues" evidence="1">
    <location>
        <begin position="113"/>
        <end position="122"/>
    </location>
</feature>
<evidence type="ECO:0000256" key="1">
    <source>
        <dbReference type="SAM" id="MobiDB-lite"/>
    </source>
</evidence>
<dbReference type="AlphaFoldDB" id="A0A974P676"/>
<dbReference type="EMBL" id="CP068570">
    <property type="protein sequence ID" value="QQZ51966.1"/>
    <property type="molecule type" value="Genomic_DNA"/>
</dbReference>
<gene>
    <name evidence="2" type="ORF">JKL49_10990</name>
</gene>
<reference evidence="2" key="1">
    <citation type="submission" date="2021-01" db="EMBL/GenBank/DDBJ databases">
        <title>Genome sequence of Phenylobacterium sp. 20VBR1 isolated from a valley glaceir, Ny-Alesund, Svalbard.</title>
        <authorList>
            <person name="Thomas F.A."/>
            <person name="Krishnan K.P."/>
            <person name="Sinha R.K."/>
        </authorList>
    </citation>
    <scope>NUCLEOTIDE SEQUENCE</scope>
    <source>
        <strain evidence="2">20VBR1</strain>
    </source>
</reference>
<dbReference type="InterPro" id="IPR019660">
    <property type="entry name" value="Put_sensory_transdc_reg_YbjN"/>
</dbReference>
<dbReference type="Pfam" id="PF10722">
    <property type="entry name" value="YbjN"/>
    <property type="match status" value="1"/>
</dbReference>
<accession>A0A974P676</accession>
<proteinExistence type="predicted"/>
<evidence type="ECO:0000313" key="2">
    <source>
        <dbReference type="EMBL" id="QQZ51966.1"/>
    </source>
</evidence>
<feature type="compositionally biased region" description="Basic residues" evidence="1">
    <location>
        <begin position="98"/>
        <end position="109"/>
    </location>
</feature>